<dbReference type="InterPro" id="IPR004323">
    <property type="entry name" value="Ion_tolerance_CutA"/>
</dbReference>
<keyword evidence="3" id="KW-1185">Reference proteome</keyword>
<dbReference type="GO" id="GO:0005507">
    <property type="term" value="F:copper ion binding"/>
    <property type="evidence" value="ECO:0007669"/>
    <property type="project" value="TreeGrafter"/>
</dbReference>
<sequence length="116" mass="12689">MNTQVLVVYCTVPDENTGKSIAASIVAEKLAACVNILPAVLSVYTWQEKIEQEQEALLMIKTTTSCYAALEAKLLTLHPYDTPEIIAVPVEKGAISYLNWVSDCTLSSPRELATDK</sequence>
<dbReference type="GO" id="GO:0010038">
    <property type="term" value="P:response to metal ion"/>
    <property type="evidence" value="ECO:0007669"/>
    <property type="project" value="InterPro"/>
</dbReference>
<name>A0A432VUX2_9GAMM</name>
<reference evidence="2 3" key="1">
    <citation type="journal article" date="2011" name="Front. Microbiol.">
        <title>Genomic signatures of strain selection and enhancement in Bacillus atrophaeus var. globigii, a historical biowarfare simulant.</title>
        <authorList>
            <person name="Gibbons H.S."/>
            <person name="Broomall S.M."/>
            <person name="McNew L.A."/>
            <person name="Daligault H."/>
            <person name="Chapman C."/>
            <person name="Bruce D."/>
            <person name="Karavis M."/>
            <person name="Krepps M."/>
            <person name="McGregor P.A."/>
            <person name="Hong C."/>
            <person name="Park K.H."/>
            <person name="Akmal A."/>
            <person name="Feldman A."/>
            <person name="Lin J.S."/>
            <person name="Chang W.E."/>
            <person name="Higgs B.W."/>
            <person name="Demirev P."/>
            <person name="Lindquist J."/>
            <person name="Liem A."/>
            <person name="Fochler E."/>
            <person name="Read T.D."/>
            <person name="Tapia R."/>
            <person name="Johnson S."/>
            <person name="Bishop-Lilly K.A."/>
            <person name="Detter C."/>
            <person name="Han C."/>
            <person name="Sozhamannan S."/>
            <person name="Rosenzweig C.N."/>
            <person name="Skowronski E.W."/>
        </authorList>
    </citation>
    <scope>NUCLEOTIDE SEQUENCE [LARGE SCALE GENOMIC DNA]</scope>
    <source>
        <strain evidence="2 3">AK5</strain>
    </source>
</reference>
<evidence type="ECO:0000256" key="1">
    <source>
        <dbReference type="ARBA" id="ARBA00010169"/>
    </source>
</evidence>
<dbReference type="EMBL" id="PIPI01000003">
    <property type="protein sequence ID" value="RUO20323.1"/>
    <property type="molecule type" value="Genomic_DNA"/>
</dbReference>
<dbReference type="PANTHER" id="PTHR23419:SF8">
    <property type="entry name" value="FI09726P"/>
    <property type="match status" value="1"/>
</dbReference>
<dbReference type="SUPFAM" id="SSF54913">
    <property type="entry name" value="GlnB-like"/>
    <property type="match status" value="1"/>
</dbReference>
<dbReference type="RefSeq" id="WP_126792456.1">
    <property type="nucleotide sequence ID" value="NZ_PIPI01000003.1"/>
</dbReference>
<dbReference type="Pfam" id="PF03091">
    <property type="entry name" value="CutA1"/>
    <property type="match status" value="1"/>
</dbReference>
<protein>
    <submittedName>
        <fullName evidence="2">Divalent-cation tolerance protein CutA</fullName>
    </submittedName>
</protein>
<comment type="caution">
    <text evidence="2">The sequence shown here is derived from an EMBL/GenBank/DDBJ whole genome shotgun (WGS) entry which is preliminary data.</text>
</comment>
<dbReference type="OrthoDB" id="37622at2"/>
<gene>
    <name evidence="2" type="ORF">CWE06_06800</name>
</gene>
<evidence type="ECO:0000313" key="2">
    <source>
        <dbReference type="EMBL" id="RUO20323.1"/>
    </source>
</evidence>
<organism evidence="2 3">
    <name type="scientific">Aliidiomarina haloalkalitolerans</name>
    <dbReference type="NCBI Taxonomy" id="859059"/>
    <lineage>
        <taxon>Bacteria</taxon>
        <taxon>Pseudomonadati</taxon>
        <taxon>Pseudomonadota</taxon>
        <taxon>Gammaproteobacteria</taxon>
        <taxon>Alteromonadales</taxon>
        <taxon>Idiomarinaceae</taxon>
        <taxon>Aliidiomarina</taxon>
    </lineage>
</organism>
<dbReference type="Proteomes" id="UP000288212">
    <property type="component" value="Unassembled WGS sequence"/>
</dbReference>
<accession>A0A432VUX2</accession>
<dbReference type="AlphaFoldDB" id="A0A432VUX2"/>
<comment type="similarity">
    <text evidence="1">Belongs to the CutA family.</text>
</comment>
<evidence type="ECO:0000313" key="3">
    <source>
        <dbReference type="Proteomes" id="UP000288212"/>
    </source>
</evidence>
<proteinExistence type="inferred from homology"/>
<dbReference type="InterPro" id="IPR011322">
    <property type="entry name" value="N-reg_PII-like_a/b"/>
</dbReference>
<dbReference type="Gene3D" id="3.30.70.120">
    <property type="match status" value="1"/>
</dbReference>
<dbReference type="PANTHER" id="PTHR23419">
    <property type="entry name" value="DIVALENT CATION TOLERANCE CUTA-RELATED"/>
    <property type="match status" value="1"/>
</dbReference>
<dbReference type="InterPro" id="IPR015867">
    <property type="entry name" value="N-reg_PII/ATP_PRibTrfase_C"/>
</dbReference>